<reference evidence="2" key="2">
    <citation type="submission" date="2025-08" db="UniProtKB">
        <authorList>
            <consortium name="Ensembl"/>
        </authorList>
    </citation>
    <scope>IDENTIFICATION</scope>
</reference>
<keyword evidence="3" id="KW-1185">Reference proteome</keyword>
<reference evidence="2 3" key="1">
    <citation type="journal article" date="2011" name="Proc. Natl. Acad. Sci. U.S.A.">
        <title>Genetic diversity and population structure of the endangered marsupial Sarcophilus harrisii (Tasmanian devil).</title>
        <authorList>
            <person name="Miller W."/>
            <person name="Hayes V.M."/>
            <person name="Ratan A."/>
            <person name="Petersen D.C."/>
            <person name="Wittekindt N.E."/>
            <person name="Miller J."/>
            <person name="Walenz B."/>
            <person name="Knight J."/>
            <person name="Qi J."/>
            <person name="Zhao F."/>
            <person name="Wang Q."/>
            <person name="Bedoya-Reina O.C."/>
            <person name="Katiyar N."/>
            <person name="Tomsho L.P."/>
            <person name="Kasson L.M."/>
            <person name="Hardie R.A."/>
            <person name="Woodbridge P."/>
            <person name="Tindall E.A."/>
            <person name="Bertelsen M.F."/>
            <person name="Dixon D."/>
            <person name="Pyecroft S."/>
            <person name="Helgen K.M."/>
            <person name="Lesk A.M."/>
            <person name="Pringle T.H."/>
            <person name="Patterson N."/>
            <person name="Zhang Y."/>
            <person name="Kreiss A."/>
            <person name="Woods G.M."/>
            <person name="Jones M.E."/>
            <person name="Schuster S.C."/>
        </authorList>
    </citation>
    <scope>NUCLEOTIDE SEQUENCE [LARGE SCALE GENOMIC DNA]</scope>
</reference>
<reference evidence="2" key="3">
    <citation type="submission" date="2025-09" db="UniProtKB">
        <authorList>
            <consortium name="Ensembl"/>
        </authorList>
    </citation>
    <scope>IDENTIFICATION</scope>
</reference>
<protein>
    <submittedName>
        <fullName evidence="2">TDP-glucose 4,6-dehydratase</fullName>
    </submittedName>
</protein>
<dbReference type="Gene3D" id="3.40.50.720">
    <property type="entry name" value="NAD(P)-binding Rossmann-like Domain"/>
    <property type="match status" value="1"/>
</dbReference>
<organism evidence="2 3">
    <name type="scientific">Sarcophilus harrisii</name>
    <name type="common">Tasmanian devil</name>
    <name type="synonym">Sarcophilus laniarius</name>
    <dbReference type="NCBI Taxonomy" id="9305"/>
    <lineage>
        <taxon>Eukaryota</taxon>
        <taxon>Metazoa</taxon>
        <taxon>Chordata</taxon>
        <taxon>Craniata</taxon>
        <taxon>Vertebrata</taxon>
        <taxon>Euteleostomi</taxon>
        <taxon>Mammalia</taxon>
        <taxon>Metatheria</taxon>
        <taxon>Dasyuromorphia</taxon>
        <taxon>Dasyuridae</taxon>
        <taxon>Sarcophilus</taxon>
    </lineage>
</organism>
<feature type="region of interest" description="Disordered" evidence="1">
    <location>
        <begin position="1"/>
        <end position="61"/>
    </location>
</feature>
<proteinExistence type="predicted"/>
<dbReference type="PANTHER" id="PTHR43000">
    <property type="entry name" value="DTDP-D-GLUCOSE 4,6-DEHYDRATASE-RELATED"/>
    <property type="match status" value="1"/>
</dbReference>
<dbReference type="Proteomes" id="UP000007648">
    <property type="component" value="Unassembled WGS sequence"/>
</dbReference>
<evidence type="ECO:0000313" key="3">
    <source>
        <dbReference type="Proteomes" id="UP000007648"/>
    </source>
</evidence>
<dbReference type="AlphaFoldDB" id="A0A7N4V5M2"/>
<evidence type="ECO:0000313" key="2">
    <source>
        <dbReference type="Ensembl" id="ENSSHAP00000040391.1"/>
    </source>
</evidence>
<accession>A0A7N4V5M2</accession>
<gene>
    <name evidence="2" type="primary">TGDS</name>
</gene>
<name>A0A7N4V5M2_SARHA</name>
<sequence length="177" mass="19504">PPTARGQPRPWRGGLGLPWTKASAALPSSKPEGRVRVSRKRSQRAVSGPTPEAELSPRCRQSAVGKPWDRKAALPSESWSRAALASCSASHVIVSLVEDYPDYLIINLDKLDYCASLKNLETISKKQNYKFIQLELSDLPRVTQLGSVALSSAAGNCPFWVTLKRITKEVFLIKNTF</sequence>
<dbReference type="Ensembl" id="ENSSHAT00000026778.1">
    <property type="protein sequence ID" value="ENSSHAP00000040391.1"/>
    <property type="gene ID" value="ENSSHAG00000016980.2"/>
</dbReference>
<dbReference type="GeneTree" id="ENSGT00940000159196"/>
<evidence type="ECO:0000256" key="1">
    <source>
        <dbReference type="SAM" id="MobiDB-lite"/>
    </source>
</evidence>